<feature type="signal peptide" evidence="2">
    <location>
        <begin position="1"/>
        <end position="31"/>
    </location>
</feature>
<keyword evidence="4" id="KW-1185">Reference proteome</keyword>
<keyword evidence="2" id="KW-0732">Signal</keyword>
<evidence type="ECO:0000313" key="4">
    <source>
        <dbReference type="Proteomes" id="UP000236745"/>
    </source>
</evidence>
<dbReference type="AlphaFoldDB" id="A0A1H6CRA5"/>
<reference evidence="3 4" key="1">
    <citation type="submission" date="2016-10" db="EMBL/GenBank/DDBJ databases">
        <authorList>
            <person name="de Groot N.N."/>
        </authorList>
    </citation>
    <scope>NUCLEOTIDE SEQUENCE [LARGE SCALE GENOMIC DNA]</scope>
    <source>
        <strain evidence="3 4">DSM 22012</strain>
    </source>
</reference>
<dbReference type="EMBL" id="FNVQ01000004">
    <property type="protein sequence ID" value="SEG75552.1"/>
    <property type="molecule type" value="Genomic_DNA"/>
</dbReference>
<feature type="chain" id="PRO_5009295118" evidence="2">
    <location>
        <begin position="32"/>
        <end position="105"/>
    </location>
</feature>
<sequence>MTHQSRFIPILALALCAFVAMFASVSAEARAKGDSGLVPPAIIVDSCTTDLSLGDSGDGDHSAVLPSSSLPTLPEGYRVESPSGEKIPYTEIRALPPSRAPPVVF</sequence>
<proteinExistence type="predicted"/>
<protein>
    <submittedName>
        <fullName evidence="3">Uncharacterized protein</fullName>
    </submittedName>
</protein>
<name>A0A1H6CRA5_9GAMM</name>
<gene>
    <name evidence="3" type="ORF">SAMN05444390_10471</name>
</gene>
<evidence type="ECO:0000256" key="1">
    <source>
        <dbReference type="SAM" id="MobiDB-lite"/>
    </source>
</evidence>
<evidence type="ECO:0000256" key="2">
    <source>
        <dbReference type="SAM" id="SignalP"/>
    </source>
</evidence>
<organism evidence="3 4">
    <name type="scientific">Marinobacterium lutimaris</name>
    <dbReference type="NCBI Taxonomy" id="568106"/>
    <lineage>
        <taxon>Bacteria</taxon>
        <taxon>Pseudomonadati</taxon>
        <taxon>Pseudomonadota</taxon>
        <taxon>Gammaproteobacteria</taxon>
        <taxon>Oceanospirillales</taxon>
        <taxon>Oceanospirillaceae</taxon>
        <taxon>Marinobacterium</taxon>
    </lineage>
</organism>
<dbReference type="Proteomes" id="UP000236745">
    <property type="component" value="Unassembled WGS sequence"/>
</dbReference>
<feature type="region of interest" description="Disordered" evidence="1">
    <location>
        <begin position="54"/>
        <end position="105"/>
    </location>
</feature>
<accession>A0A1H6CRA5</accession>
<evidence type="ECO:0000313" key="3">
    <source>
        <dbReference type="EMBL" id="SEG75552.1"/>
    </source>
</evidence>